<name>A0AA36G0E9_9BILA</name>
<dbReference type="Proteomes" id="UP001177023">
    <property type="component" value="Unassembled WGS sequence"/>
</dbReference>
<feature type="non-terminal residue" evidence="2">
    <location>
        <position position="155"/>
    </location>
</feature>
<protein>
    <recommendedName>
        <fullName evidence="1">F-box domain-containing protein</fullName>
    </recommendedName>
</protein>
<keyword evidence="3" id="KW-1185">Reference proteome</keyword>
<dbReference type="PROSITE" id="PS50181">
    <property type="entry name" value="FBOX"/>
    <property type="match status" value="1"/>
</dbReference>
<dbReference type="EMBL" id="CATQJA010002634">
    <property type="protein sequence ID" value="CAJ0574952.1"/>
    <property type="molecule type" value="Genomic_DNA"/>
</dbReference>
<evidence type="ECO:0000313" key="3">
    <source>
        <dbReference type="Proteomes" id="UP001177023"/>
    </source>
</evidence>
<sequence length="155" mass="18256">MDFLVLPAAIQHRIIQFLDEKELLNFAQTSKQIWQIAECTPGKYWEGTLMYQDGEYHTYHKSMSRATLQMSEPTFRMLFGNSTVLWLFLLRADGPYFEIKARQIKLMFPAETLLGILIRHRPARSKYELVDLTLMPPNPWVIDWLNEFAEQVRCG</sequence>
<dbReference type="InterPro" id="IPR001810">
    <property type="entry name" value="F-box_dom"/>
</dbReference>
<evidence type="ECO:0000313" key="2">
    <source>
        <dbReference type="EMBL" id="CAJ0574952.1"/>
    </source>
</evidence>
<dbReference type="SUPFAM" id="SSF81383">
    <property type="entry name" value="F-box domain"/>
    <property type="match status" value="1"/>
</dbReference>
<dbReference type="AlphaFoldDB" id="A0AA36G0E9"/>
<accession>A0AA36G0E9</accession>
<feature type="domain" description="F-box" evidence="1">
    <location>
        <begin position="1"/>
        <end position="48"/>
    </location>
</feature>
<dbReference type="InterPro" id="IPR036047">
    <property type="entry name" value="F-box-like_dom_sf"/>
</dbReference>
<proteinExistence type="predicted"/>
<gene>
    <name evidence="2" type="ORF">MSPICULIGERA_LOCUS13272</name>
</gene>
<comment type="caution">
    <text evidence="2">The sequence shown here is derived from an EMBL/GenBank/DDBJ whole genome shotgun (WGS) entry which is preliminary data.</text>
</comment>
<organism evidence="2 3">
    <name type="scientific">Mesorhabditis spiculigera</name>
    <dbReference type="NCBI Taxonomy" id="96644"/>
    <lineage>
        <taxon>Eukaryota</taxon>
        <taxon>Metazoa</taxon>
        <taxon>Ecdysozoa</taxon>
        <taxon>Nematoda</taxon>
        <taxon>Chromadorea</taxon>
        <taxon>Rhabditida</taxon>
        <taxon>Rhabditina</taxon>
        <taxon>Rhabditomorpha</taxon>
        <taxon>Rhabditoidea</taxon>
        <taxon>Rhabditidae</taxon>
        <taxon>Mesorhabditinae</taxon>
        <taxon>Mesorhabditis</taxon>
    </lineage>
</organism>
<evidence type="ECO:0000259" key="1">
    <source>
        <dbReference type="PROSITE" id="PS50181"/>
    </source>
</evidence>
<dbReference type="CDD" id="cd09917">
    <property type="entry name" value="F-box_SF"/>
    <property type="match status" value="1"/>
</dbReference>
<reference evidence="2" key="1">
    <citation type="submission" date="2023-06" db="EMBL/GenBank/DDBJ databases">
        <authorList>
            <person name="Delattre M."/>
        </authorList>
    </citation>
    <scope>NUCLEOTIDE SEQUENCE</scope>
    <source>
        <strain evidence="2">AF72</strain>
    </source>
</reference>